<protein>
    <recommendedName>
        <fullName evidence="6">Trafficking protein particle complex subunit 11 domain-containing protein</fullName>
    </recommendedName>
</protein>
<dbReference type="InterPro" id="IPR021773">
    <property type="entry name" value="TPC11"/>
</dbReference>
<dbReference type="InterPro" id="IPR012880">
    <property type="entry name" value="Gryzun"/>
</dbReference>
<accession>A0A9P4SHH3</accession>
<feature type="domain" description="Gryzun putative trafficking through Golgi" evidence="2">
    <location>
        <begin position="666"/>
        <end position="1257"/>
    </location>
</feature>
<feature type="region of interest" description="Disordered" evidence="1">
    <location>
        <begin position="276"/>
        <end position="297"/>
    </location>
</feature>
<dbReference type="Proteomes" id="UP000799429">
    <property type="component" value="Unassembled WGS sequence"/>
</dbReference>
<comment type="caution">
    <text evidence="4">The sequence shown here is derived from an EMBL/GenBank/DDBJ whole genome shotgun (WGS) entry which is preliminary data.</text>
</comment>
<proteinExistence type="predicted"/>
<evidence type="ECO:0008006" key="6">
    <source>
        <dbReference type="Google" id="ProtNLM"/>
    </source>
</evidence>
<sequence length="1268" mass="142290">MDAYPADYVAHNLPLIVLYGLSTHEDSQYSSTRSHSPLQDRGAFINSEWPNLKGERAQELLRDFLKADGTNAPWSSKSRTELIGFKFRAVGRSFTLPPRKAAPPARTPDEFPVTQSPLTTIPASWILHSPISPLSPGSPSFPDGIMTPFWLAKHQYFVPSALIAFYELKSDPSKNSLHDNQLKNEISKIKQVLQASEYKTRLVVIVLSDKTVLQAPDLDERLNTIRRGTGLDPKTGLFLLPPNTSRVELSTFVSTVLSALQPGCIEYYRDLTKHSRRKKSRGYAPPPTVPPTRGTSQTLTSQAWAVRYEYKLGVFAEFRQEMDAACRHYSIALDGLLNSDGVFETIASWSPRWDDTRLLTDTIALRILRCLLWNNLPTSAVQAWVDYRDRMQDLIDRRGKGSSNYGWQAWEARWSKIMAETIQRANLPSFNIKDFNRAGDVIGGQAPTFYVPAEKAIPVGERLPPWHLLHHAGYWFELSARHSFARRTLAEDIPEEDRVPPGMSPATQVAHRYGTYDTYLVPQPHIEAALPGVDGYDHTREIVETLEQAVGEFYSRSQHRRVSKLQLDIGTELVRAGRFAEAVAFLKPLWEGMNWRAEHWWSLVYQVASALHTCAVHLREAELVLATCWELYNNALSTDTDQKHDLDHCLDDITYGDDGLGTKIEVDLNAADTSSFLAVSCTFEDSEGHVSNAMKTQLVIRSSAHKNSAPVTLSHIAVQFEGCLNMITISHGPSVTHTALGTPRESIIVNMKIAEGTTANSGGSKLSFSGLTDLTFYPGQIKVLSFPIIFREAGEVRPVGSIITIERERFKLTSSSTFEIVERWPTWWFQSRGGIKTKQLGREKDSPTIIHPKPPKVDLSLPNLRADYFCDEPITLDVEVANHEDEETEAILELQVVGRSKLIPTFTWVSGTHQPSKQNRSESTTSNLSMTELPQHTVGRLAAGETRTASISFTATSQPSDFVLEIKVLYHLLSDPDTPVSKTLSVELVILDLFEANYEFRPRVHPDPWPSYFSVNQGQNGEDGNAVGIAQSWILTARIMSFADETIILEEADLILHAIDGGANCKIKKDDAPIPEAEVSPRDLQEREFDIEVRKLNLEERRPLGLNLDLQVKWRRKVVESGTATPSIVSTLLVPRQIVPSSEPRVLLTTRTSAPSSSVPSVIHLAYTFENPTIHFLTFDMTMEGSEEFAMSGPRLKALHVLPMSRETVRFNVLPLIHGKWINPQLRVVDRYFRQVLKVLAADGCRAEKRGVLIWVDAEKEEDDREET</sequence>
<dbReference type="PANTHER" id="PTHR14374">
    <property type="entry name" value="FOIE GRAS"/>
    <property type="match status" value="1"/>
</dbReference>
<dbReference type="EMBL" id="MU006090">
    <property type="protein sequence ID" value="KAF2842389.1"/>
    <property type="molecule type" value="Genomic_DNA"/>
</dbReference>
<gene>
    <name evidence="4" type="ORF">M501DRAFT_927446</name>
</gene>
<feature type="compositionally biased region" description="Polar residues" evidence="1">
    <location>
        <begin position="911"/>
        <end position="934"/>
    </location>
</feature>
<evidence type="ECO:0000313" key="4">
    <source>
        <dbReference type="EMBL" id="KAF2842389.1"/>
    </source>
</evidence>
<organism evidence="4 5">
    <name type="scientific">Patellaria atrata CBS 101060</name>
    <dbReference type="NCBI Taxonomy" id="1346257"/>
    <lineage>
        <taxon>Eukaryota</taxon>
        <taxon>Fungi</taxon>
        <taxon>Dikarya</taxon>
        <taxon>Ascomycota</taxon>
        <taxon>Pezizomycotina</taxon>
        <taxon>Dothideomycetes</taxon>
        <taxon>Dothideomycetes incertae sedis</taxon>
        <taxon>Patellariales</taxon>
        <taxon>Patellariaceae</taxon>
        <taxon>Patellaria</taxon>
    </lineage>
</organism>
<evidence type="ECO:0000256" key="1">
    <source>
        <dbReference type="SAM" id="MobiDB-lite"/>
    </source>
</evidence>
<dbReference type="PANTHER" id="PTHR14374:SF0">
    <property type="entry name" value="TRAFFICKING PROTEIN PARTICLE COMPLEX SUBUNIT 11"/>
    <property type="match status" value="1"/>
</dbReference>
<feature type="region of interest" description="Disordered" evidence="1">
    <location>
        <begin position="911"/>
        <end position="935"/>
    </location>
</feature>
<evidence type="ECO:0000259" key="2">
    <source>
        <dbReference type="Pfam" id="PF07919"/>
    </source>
</evidence>
<dbReference type="Pfam" id="PF07919">
    <property type="entry name" value="Gryzun"/>
    <property type="match status" value="1"/>
</dbReference>
<feature type="domain" description="Trafficking protein particle complex subunit 11" evidence="3">
    <location>
        <begin position="352"/>
        <end position="633"/>
    </location>
</feature>
<reference evidence="4" key="1">
    <citation type="journal article" date="2020" name="Stud. Mycol.">
        <title>101 Dothideomycetes genomes: a test case for predicting lifestyles and emergence of pathogens.</title>
        <authorList>
            <person name="Haridas S."/>
            <person name="Albert R."/>
            <person name="Binder M."/>
            <person name="Bloem J."/>
            <person name="Labutti K."/>
            <person name="Salamov A."/>
            <person name="Andreopoulos B."/>
            <person name="Baker S."/>
            <person name="Barry K."/>
            <person name="Bills G."/>
            <person name="Bluhm B."/>
            <person name="Cannon C."/>
            <person name="Castanera R."/>
            <person name="Culley D."/>
            <person name="Daum C."/>
            <person name="Ezra D."/>
            <person name="Gonzalez J."/>
            <person name="Henrissat B."/>
            <person name="Kuo A."/>
            <person name="Liang C."/>
            <person name="Lipzen A."/>
            <person name="Lutzoni F."/>
            <person name="Magnuson J."/>
            <person name="Mondo S."/>
            <person name="Nolan M."/>
            <person name="Ohm R."/>
            <person name="Pangilinan J."/>
            <person name="Park H.-J."/>
            <person name="Ramirez L."/>
            <person name="Alfaro M."/>
            <person name="Sun H."/>
            <person name="Tritt A."/>
            <person name="Yoshinaga Y."/>
            <person name="Zwiers L.-H."/>
            <person name="Turgeon B."/>
            <person name="Goodwin S."/>
            <person name="Spatafora J."/>
            <person name="Crous P."/>
            <person name="Grigoriev I."/>
        </authorList>
    </citation>
    <scope>NUCLEOTIDE SEQUENCE</scope>
    <source>
        <strain evidence="4">CBS 101060</strain>
    </source>
</reference>
<name>A0A9P4SHH3_9PEZI</name>
<evidence type="ECO:0000259" key="3">
    <source>
        <dbReference type="Pfam" id="PF11817"/>
    </source>
</evidence>
<keyword evidence="5" id="KW-1185">Reference proteome</keyword>
<dbReference type="Pfam" id="PF11817">
    <property type="entry name" value="Foie-gras_1"/>
    <property type="match status" value="1"/>
</dbReference>
<dbReference type="OrthoDB" id="6278596at2759"/>
<evidence type="ECO:0000313" key="5">
    <source>
        <dbReference type="Proteomes" id="UP000799429"/>
    </source>
</evidence>
<dbReference type="AlphaFoldDB" id="A0A9P4SHH3"/>